<dbReference type="EMBL" id="JAAQPE010000042">
    <property type="protein sequence ID" value="KAF5689772.1"/>
    <property type="molecule type" value="Genomic_DNA"/>
</dbReference>
<keyword evidence="3" id="KW-1185">Reference proteome</keyword>
<feature type="compositionally biased region" description="Basic and acidic residues" evidence="1">
    <location>
        <begin position="408"/>
        <end position="425"/>
    </location>
</feature>
<organism evidence="2 3">
    <name type="scientific">Fusarium circinatum</name>
    <name type="common">Pitch canker fungus</name>
    <name type="synonym">Gibberella circinata</name>
    <dbReference type="NCBI Taxonomy" id="48490"/>
    <lineage>
        <taxon>Eukaryota</taxon>
        <taxon>Fungi</taxon>
        <taxon>Dikarya</taxon>
        <taxon>Ascomycota</taxon>
        <taxon>Pezizomycotina</taxon>
        <taxon>Sordariomycetes</taxon>
        <taxon>Hypocreomycetidae</taxon>
        <taxon>Hypocreales</taxon>
        <taxon>Nectriaceae</taxon>
        <taxon>Fusarium</taxon>
        <taxon>Fusarium fujikuroi species complex</taxon>
    </lineage>
</organism>
<dbReference type="AlphaFoldDB" id="A0A8H5UKV1"/>
<evidence type="ECO:0000313" key="3">
    <source>
        <dbReference type="Proteomes" id="UP000572754"/>
    </source>
</evidence>
<proteinExistence type="predicted"/>
<evidence type="ECO:0000256" key="1">
    <source>
        <dbReference type="SAM" id="MobiDB-lite"/>
    </source>
</evidence>
<reference evidence="2 3" key="2">
    <citation type="submission" date="2020-05" db="EMBL/GenBank/DDBJ databases">
        <title>Identification and distribution of gene clusters putatively required for synthesis of sphingolipid metabolism inhibitors in phylogenetically diverse species of the filamentous fungus Fusarium.</title>
        <authorList>
            <person name="Kim H.-S."/>
            <person name="Busman M."/>
            <person name="Brown D.W."/>
            <person name="Divon H."/>
            <person name="Uhlig S."/>
            <person name="Proctor R.H."/>
        </authorList>
    </citation>
    <scope>NUCLEOTIDE SEQUENCE [LARGE SCALE GENOMIC DNA]</scope>
    <source>
        <strain evidence="2 3">NRRL 25331</strain>
    </source>
</reference>
<dbReference type="Proteomes" id="UP000572754">
    <property type="component" value="Unassembled WGS sequence"/>
</dbReference>
<sequence>MGKLVGEGSQIKFNGKLLSELATKTSRRMHWLPQDRVAMEQWLRANHTTAFLEDTGDASLDQLALTIGLDFRRLDKDQKTVAKAKMCSSLKYTLNKLKMSGEVNERWDPESKRVILDWAQSAGRHLRGVQDSEINPLGPVPPHHATSRTLTFDDHQCRAPETDNTPSSKQMSRMYPIVPPYPGRVTPLERELEQAPEEFYRQKDHDDQPPPYTAQANFVETDLQRATEEFFRQKAYLDQFEDLISKRYKTKAQDALVQQASAVSRTQRHNQREVEIPMCCGQTARMEARATDRRKARGEDQINLEICKTSSWPLTPEMAERKSPALHESDSTRAHRQFVNGLRRGSYPICQPKPVGTTTHHTIPALDEVVCTRADEVFQQRLAHTFVPDTLLVPRRSDHGHGALRQRSRSDNKVLQRSSRSDHKVIQPQSRVIILKEPSSGYLHPDLVRGIEWPNAMRFCAGLLVVLLLSYFYI</sequence>
<feature type="region of interest" description="Disordered" evidence="1">
    <location>
        <begin position="397"/>
        <end position="425"/>
    </location>
</feature>
<name>A0A8H5UKV1_FUSCI</name>
<accession>A0A8H5UKV1</accession>
<protein>
    <submittedName>
        <fullName evidence="2">Uncharacterized protein</fullName>
    </submittedName>
</protein>
<evidence type="ECO:0000313" key="2">
    <source>
        <dbReference type="EMBL" id="KAF5689772.1"/>
    </source>
</evidence>
<gene>
    <name evidence="2" type="ORF">FCIRC_1235</name>
</gene>
<comment type="caution">
    <text evidence="2">The sequence shown here is derived from an EMBL/GenBank/DDBJ whole genome shotgun (WGS) entry which is preliminary data.</text>
</comment>
<reference evidence="3" key="1">
    <citation type="journal article" date="2020" name="BMC Genomics">
        <title>Correction to: Identification and distribution of gene clusters required for synthesis of sphingolipid metabolism inhibitors in diverse species of the filamentous fungus Fusarium.</title>
        <authorList>
            <person name="Kim H.S."/>
            <person name="Lohmar J.M."/>
            <person name="Busman M."/>
            <person name="Brown D.W."/>
            <person name="Naumann T.A."/>
            <person name="Divon H.H."/>
            <person name="Lysoe E."/>
            <person name="Uhlig S."/>
            <person name="Proctor R.H."/>
        </authorList>
    </citation>
    <scope>NUCLEOTIDE SEQUENCE [LARGE SCALE GENOMIC DNA]</scope>
    <source>
        <strain evidence="3">NRRL 25331</strain>
    </source>
</reference>